<dbReference type="EMBL" id="AATS01000012">
    <property type="protein sequence ID" value="EAU54110.1"/>
    <property type="molecule type" value="Genomic_DNA"/>
</dbReference>
<dbReference type="RefSeq" id="WP_009850447.1">
    <property type="nucleotide sequence ID" value="NZ_DS022295.1"/>
</dbReference>
<dbReference type="OrthoDB" id="5294850at2"/>
<dbReference type="Proteomes" id="UP000005297">
    <property type="component" value="Unassembled WGS sequence"/>
</dbReference>
<dbReference type="STRING" id="314344.AL013_00835"/>
<dbReference type="InParanoid" id="Q0EXU2"/>
<gene>
    <name evidence="1" type="ORF">SPV1_00732</name>
</gene>
<sequence length="137" mass="15267">MSNVQTLPGAFPLHEDKDFLTESEWVIFKLLCRPVSSFADSDAAELSAATGNQVTPERCDELIRITRIHQLAGLGSWISRILAQAGLSERDMLELSPDTITDRVNRKLGYRLCNDATSRALAALQQQWINSNTAQQH</sequence>
<dbReference type="AlphaFoldDB" id="Q0EXU2"/>
<evidence type="ECO:0008006" key="3">
    <source>
        <dbReference type="Google" id="ProtNLM"/>
    </source>
</evidence>
<proteinExistence type="predicted"/>
<reference evidence="1 2" key="1">
    <citation type="submission" date="2006-09" db="EMBL/GenBank/DDBJ databases">
        <authorList>
            <person name="Emerson D."/>
            <person name="Ferriera S."/>
            <person name="Johnson J."/>
            <person name="Kravitz S."/>
            <person name="Halpern A."/>
            <person name="Remington K."/>
            <person name="Beeson K."/>
            <person name="Tran B."/>
            <person name="Rogers Y.-H."/>
            <person name="Friedman R."/>
            <person name="Venter J.C."/>
        </authorList>
    </citation>
    <scope>NUCLEOTIDE SEQUENCE [LARGE SCALE GENOMIC DNA]</scope>
    <source>
        <strain evidence="1 2">PV-1</strain>
    </source>
</reference>
<evidence type="ECO:0000313" key="1">
    <source>
        <dbReference type="EMBL" id="EAU54110.1"/>
    </source>
</evidence>
<dbReference type="HOGENOM" id="CLU_1862784_0_0_0"/>
<keyword evidence="2" id="KW-1185">Reference proteome</keyword>
<protein>
    <recommendedName>
        <fullName evidence="3">DUF4332 domain-containing protein</fullName>
    </recommendedName>
</protein>
<organism evidence="1 2">
    <name type="scientific">Mariprofundus ferrooxydans PV-1</name>
    <dbReference type="NCBI Taxonomy" id="314345"/>
    <lineage>
        <taxon>Bacteria</taxon>
        <taxon>Pseudomonadati</taxon>
        <taxon>Pseudomonadota</taxon>
        <taxon>Candidatius Mariprofundia</taxon>
        <taxon>Mariprofundales</taxon>
        <taxon>Mariprofundaceae</taxon>
        <taxon>Mariprofundus</taxon>
    </lineage>
</organism>
<accession>Q0EXU2</accession>
<evidence type="ECO:0000313" key="2">
    <source>
        <dbReference type="Proteomes" id="UP000005297"/>
    </source>
</evidence>
<comment type="caution">
    <text evidence="1">The sequence shown here is derived from an EMBL/GenBank/DDBJ whole genome shotgun (WGS) entry which is preliminary data.</text>
</comment>
<name>Q0EXU2_9PROT</name>